<keyword evidence="3" id="KW-0548">Nucleotidyltransferase</keyword>
<keyword evidence="3" id="KW-0695">RNA-directed DNA polymerase</keyword>
<keyword evidence="3" id="KW-0808">Transferase</keyword>
<comment type="caution">
    <text evidence="3">The sequence shown here is derived from an EMBL/GenBank/DDBJ whole genome shotgun (WGS) entry which is preliminary data.</text>
</comment>
<dbReference type="Pfam" id="PF13966">
    <property type="entry name" value="zf-RVT"/>
    <property type="match status" value="1"/>
</dbReference>
<keyword evidence="1" id="KW-0732">Signal</keyword>
<dbReference type="PANTHER" id="PTHR36617:SF15">
    <property type="entry name" value="REVERSE TRANSCRIPTASE ZINC-BINDING DOMAIN-CONTAINING PROTEIN"/>
    <property type="match status" value="1"/>
</dbReference>
<dbReference type="PANTHER" id="PTHR36617">
    <property type="entry name" value="PROTEIN, PUTATIVE-RELATED"/>
    <property type="match status" value="1"/>
</dbReference>
<protein>
    <submittedName>
        <fullName evidence="3">RNA-directed DNA polymerase, eukaryota</fullName>
    </submittedName>
</protein>
<evidence type="ECO:0000259" key="2">
    <source>
        <dbReference type="Pfam" id="PF13966"/>
    </source>
</evidence>
<evidence type="ECO:0000313" key="4">
    <source>
        <dbReference type="Proteomes" id="UP001151760"/>
    </source>
</evidence>
<feature type="signal peptide" evidence="1">
    <location>
        <begin position="1"/>
        <end position="23"/>
    </location>
</feature>
<feature type="domain" description="Reverse transcriptase zinc-binding" evidence="2">
    <location>
        <begin position="101"/>
        <end position="185"/>
    </location>
</feature>
<dbReference type="InterPro" id="IPR026960">
    <property type="entry name" value="RVT-Znf"/>
</dbReference>
<evidence type="ECO:0000313" key="3">
    <source>
        <dbReference type="EMBL" id="GJT38955.1"/>
    </source>
</evidence>
<feature type="chain" id="PRO_5046495507" evidence="1">
    <location>
        <begin position="24"/>
        <end position="510"/>
    </location>
</feature>
<proteinExistence type="predicted"/>
<organism evidence="3 4">
    <name type="scientific">Tanacetum coccineum</name>
    <dbReference type="NCBI Taxonomy" id="301880"/>
    <lineage>
        <taxon>Eukaryota</taxon>
        <taxon>Viridiplantae</taxon>
        <taxon>Streptophyta</taxon>
        <taxon>Embryophyta</taxon>
        <taxon>Tracheophyta</taxon>
        <taxon>Spermatophyta</taxon>
        <taxon>Magnoliopsida</taxon>
        <taxon>eudicotyledons</taxon>
        <taxon>Gunneridae</taxon>
        <taxon>Pentapetalae</taxon>
        <taxon>asterids</taxon>
        <taxon>campanulids</taxon>
        <taxon>Asterales</taxon>
        <taxon>Asteraceae</taxon>
        <taxon>Asteroideae</taxon>
        <taxon>Anthemideae</taxon>
        <taxon>Anthemidinae</taxon>
        <taxon>Tanacetum</taxon>
    </lineage>
</organism>
<evidence type="ECO:0000256" key="1">
    <source>
        <dbReference type="SAM" id="SignalP"/>
    </source>
</evidence>
<accession>A0ABQ5DIA3</accession>
<dbReference type="GO" id="GO:0003964">
    <property type="term" value="F:RNA-directed DNA polymerase activity"/>
    <property type="evidence" value="ECO:0007669"/>
    <property type="project" value="UniProtKB-KW"/>
</dbReference>
<name>A0ABQ5DIA3_9ASTR</name>
<reference evidence="3" key="2">
    <citation type="submission" date="2022-01" db="EMBL/GenBank/DDBJ databases">
        <authorList>
            <person name="Yamashiro T."/>
            <person name="Shiraishi A."/>
            <person name="Satake H."/>
            <person name="Nakayama K."/>
        </authorList>
    </citation>
    <scope>NUCLEOTIDE SEQUENCE</scope>
</reference>
<dbReference type="EMBL" id="BQNB010015346">
    <property type="protein sequence ID" value="GJT38955.1"/>
    <property type="molecule type" value="Genomic_DNA"/>
</dbReference>
<gene>
    <name evidence="3" type="ORF">Tco_0938820</name>
</gene>
<sequence length="510" mass="58687">MCLSGFVLSWAWIIDFFWYDNWSGSGATKDTFPRLFALENHKEISVRSKLDDSSLDSSFRRTARGGIEQVQFDALVNLVILITVTPKIDRWVWSLEGSGEFSVASIRKVIDANRLKSEHSMTRWVKFVPIKINVLAWKIKMDALPSRFNISRRGIDISSLTCPICDAGIETTDHLFFSCLMAKQITHKIATWWEFDQVDTNNYTDWSSWLASLRLPFNHKVMLEGSFTADDMVFIEEDQNKFEVLIINCSFFDDFEEVIIFIKVSDLMIRKIESRSASAKTWLLRVTILITMTKYGKAGKKKPLTLIDVECLILSSGNKRSSTGAQAQEYTLLHDPLKIHGSGTNFWRRGALLQITVFDSFPRKDPQMGILPHDCASNEQKYRADYGFVATMDREIRRDPEREVGYRITDSWDEIVETLQGAPVSTDTELGRHMTAFETRVRQDTDEVYTRLDDEQSQRQLLAEARLSREAWRRSMDASDLPHGEVMSLRTTVLGQMSEIRELHAADRQR</sequence>
<reference evidence="3" key="1">
    <citation type="journal article" date="2022" name="Int. J. Mol. Sci.">
        <title>Draft Genome of Tanacetum Coccineum: Genomic Comparison of Closely Related Tanacetum-Family Plants.</title>
        <authorList>
            <person name="Yamashiro T."/>
            <person name="Shiraishi A."/>
            <person name="Nakayama K."/>
            <person name="Satake H."/>
        </authorList>
    </citation>
    <scope>NUCLEOTIDE SEQUENCE</scope>
</reference>
<dbReference type="Proteomes" id="UP001151760">
    <property type="component" value="Unassembled WGS sequence"/>
</dbReference>
<keyword evidence="4" id="KW-1185">Reference proteome</keyword>